<keyword evidence="5 7" id="KW-0548">Nucleotidyltransferase</keyword>
<evidence type="ECO:0000256" key="5">
    <source>
        <dbReference type="ARBA" id="ARBA00022695"/>
    </source>
</evidence>
<comment type="similarity">
    <text evidence="2 7">Belongs to the UDPGP type 2 family.</text>
</comment>
<evidence type="ECO:0000256" key="7">
    <source>
        <dbReference type="RuleBase" id="RU361259"/>
    </source>
</evidence>
<evidence type="ECO:0000313" key="10">
    <source>
        <dbReference type="Proteomes" id="UP000001824"/>
    </source>
</evidence>
<dbReference type="GO" id="GO:0003983">
    <property type="term" value="F:UTP:glucose-1-phosphate uridylyltransferase activity"/>
    <property type="evidence" value="ECO:0007669"/>
    <property type="project" value="UniProtKB-EC"/>
</dbReference>
<dbReference type="InterPro" id="IPR005771">
    <property type="entry name" value="GalU_uridylyltTrfase_bac/arc"/>
</dbReference>
<evidence type="ECO:0000256" key="6">
    <source>
        <dbReference type="ARBA" id="ARBA00048128"/>
    </source>
</evidence>
<protein>
    <recommendedName>
        <fullName evidence="3 7">UTP--glucose-1-phosphate uridylyltransferase</fullName>
        <ecNumber evidence="3 7">2.7.7.9</ecNumber>
    </recommendedName>
    <alternativeName>
        <fullName evidence="7">UDP-glucose pyrophosphorylase</fullName>
    </alternativeName>
</protein>
<name>Q0SVQ6_CLOPS</name>
<evidence type="ECO:0000256" key="2">
    <source>
        <dbReference type="ARBA" id="ARBA00006890"/>
    </source>
</evidence>
<dbReference type="KEGG" id="cpr:CPR_0465"/>
<dbReference type="InterPro" id="IPR029044">
    <property type="entry name" value="Nucleotide-diphossugar_trans"/>
</dbReference>
<dbReference type="Proteomes" id="UP000001824">
    <property type="component" value="Chromosome"/>
</dbReference>
<dbReference type="EC" id="2.7.7.9" evidence="3 7"/>
<keyword evidence="4 7" id="KW-0808">Transferase</keyword>
<dbReference type="Gene3D" id="3.90.550.10">
    <property type="entry name" value="Spore Coat Polysaccharide Biosynthesis Protein SpsA, Chain A"/>
    <property type="match status" value="1"/>
</dbReference>
<dbReference type="AlphaFoldDB" id="Q0SVQ6"/>
<dbReference type="PANTHER" id="PTHR43197">
    <property type="entry name" value="UTP--GLUCOSE-1-PHOSPHATE URIDYLYLTRANSFERASE"/>
    <property type="match status" value="1"/>
</dbReference>
<evidence type="ECO:0000256" key="1">
    <source>
        <dbReference type="ARBA" id="ARBA00005164"/>
    </source>
</evidence>
<dbReference type="CDD" id="cd02541">
    <property type="entry name" value="UGPase_prokaryotic"/>
    <property type="match status" value="1"/>
</dbReference>
<sequence length="306" mass="34387">MKNKIRKAIIPAAGLGTRFLPATKAQPKEMLPIVDKPTIQYIIEEAIASGIEEILIITGRSKKCIEDHFDKSVELEMELEKSGKNELLDLVRDISGMVDIHYIRQKEPRGLGHAIHCAKTFVGDEPFAILLGDDVVYNEEKPCLKQLIGCYNEYKTSVLGVQTVPESHVSKYGIVDGKHIEGKVYKVKGLVEKPSVEEAPSNVAILGRYIVTPRIFDILENTKPGKGGEIQLTDALLELMGQEAMYAYDFEGRRYDVGDKLGFLEATVEYALRRPELREGFVEYLNNLSEKESLFKKEVEKEIVTV</sequence>
<dbReference type="PANTHER" id="PTHR43197:SF1">
    <property type="entry name" value="UTP--GLUCOSE-1-PHOSPHATE URIDYLYLTRANSFERASE"/>
    <property type="match status" value="1"/>
</dbReference>
<proteinExistence type="inferred from homology"/>
<dbReference type="SUPFAM" id="SSF53448">
    <property type="entry name" value="Nucleotide-diphospho-sugar transferases"/>
    <property type="match status" value="1"/>
</dbReference>
<reference evidence="9 10" key="1">
    <citation type="journal article" date="2006" name="Genome Res.">
        <title>Skewed genomic variability in strains of the toxigenic bacterial pathogen, Clostridium perfringens.</title>
        <authorList>
            <person name="Myers G.S."/>
            <person name="Rasko D.A."/>
            <person name="Cheung J.K."/>
            <person name="Ravel J."/>
            <person name="Seshadri R."/>
            <person name="Deboy R.T."/>
            <person name="Ren Q."/>
            <person name="Varga J."/>
            <person name="Awad M.M."/>
            <person name="Brinkac L.M."/>
            <person name="Daugherty S.C."/>
            <person name="Haft D.H."/>
            <person name="Dodson R.J."/>
            <person name="Madupu R."/>
            <person name="Nelson W.C."/>
            <person name="Rosovitz M.J."/>
            <person name="Sullivan S.A."/>
            <person name="Khouri H."/>
            <person name="Dimitrov G.I."/>
            <person name="Watkins K.L."/>
            <person name="Mulligan S."/>
            <person name="Benton J."/>
            <person name="Radune D."/>
            <person name="Fisher D.J."/>
            <person name="Atkins H.S."/>
            <person name="Hiscox T."/>
            <person name="Jost B.H."/>
            <person name="Billington S.J."/>
            <person name="Songer J.G."/>
            <person name="McClane B.A."/>
            <person name="Titball R.W."/>
            <person name="Rood J.I."/>
            <person name="Melville S.B."/>
            <person name="Paulsen I.T."/>
        </authorList>
    </citation>
    <scope>NUCLEOTIDE SEQUENCE [LARGE SCALE GENOMIC DNA]</scope>
    <source>
        <strain evidence="10">SM101 / Type A</strain>
    </source>
</reference>
<evidence type="ECO:0000313" key="9">
    <source>
        <dbReference type="EMBL" id="ABG87156.1"/>
    </source>
</evidence>
<dbReference type="GO" id="GO:0006011">
    <property type="term" value="P:UDP-alpha-D-glucose metabolic process"/>
    <property type="evidence" value="ECO:0007669"/>
    <property type="project" value="InterPro"/>
</dbReference>
<dbReference type="Pfam" id="PF00483">
    <property type="entry name" value="NTP_transferase"/>
    <property type="match status" value="1"/>
</dbReference>
<dbReference type="FunFam" id="3.90.550.10:FF:000045">
    <property type="entry name" value="UTP--glucose-1-phosphate uridylyltransferase"/>
    <property type="match status" value="1"/>
</dbReference>
<accession>Q0SVQ6</accession>
<dbReference type="RefSeq" id="WP_011591568.1">
    <property type="nucleotide sequence ID" value="NC_008262.1"/>
</dbReference>
<dbReference type="NCBIfam" id="TIGR01099">
    <property type="entry name" value="galU"/>
    <property type="match status" value="1"/>
</dbReference>
<comment type="pathway">
    <text evidence="1">Glycolipid metabolism; diglucosyl-diacylglycerol biosynthesis.</text>
</comment>
<dbReference type="InterPro" id="IPR005835">
    <property type="entry name" value="NTP_transferase_dom"/>
</dbReference>
<comment type="catalytic activity">
    <reaction evidence="6 7">
        <text>alpha-D-glucose 1-phosphate + UTP + H(+) = UDP-alpha-D-glucose + diphosphate</text>
        <dbReference type="Rhea" id="RHEA:19889"/>
        <dbReference type="ChEBI" id="CHEBI:15378"/>
        <dbReference type="ChEBI" id="CHEBI:33019"/>
        <dbReference type="ChEBI" id="CHEBI:46398"/>
        <dbReference type="ChEBI" id="CHEBI:58601"/>
        <dbReference type="ChEBI" id="CHEBI:58885"/>
        <dbReference type="EC" id="2.7.7.9"/>
    </reaction>
</comment>
<evidence type="ECO:0000259" key="8">
    <source>
        <dbReference type="Pfam" id="PF00483"/>
    </source>
</evidence>
<organism evidence="9 10">
    <name type="scientific">Clostridium perfringens (strain SM101 / Type A)</name>
    <dbReference type="NCBI Taxonomy" id="289380"/>
    <lineage>
        <taxon>Bacteria</taxon>
        <taxon>Bacillati</taxon>
        <taxon>Bacillota</taxon>
        <taxon>Clostridia</taxon>
        <taxon>Eubacteriales</taxon>
        <taxon>Clostridiaceae</taxon>
        <taxon>Clostridium</taxon>
    </lineage>
</organism>
<evidence type="ECO:0000256" key="4">
    <source>
        <dbReference type="ARBA" id="ARBA00022679"/>
    </source>
</evidence>
<gene>
    <name evidence="9" type="primary">galU</name>
    <name evidence="9" type="ordered locus">CPR_0465</name>
</gene>
<dbReference type="EMBL" id="CP000312">
    <property type="protein sequence ID" value="ABG87156.1"/>
    <property type="molecule type" value="Genomic_DNA"/>
</dbReference>
<feature type="domain" description="Nucleotidyl transferase" evidence="8">
    <location>
        <begin position="7"/>
        <end position="270"/>
    </location>
</feature>
<evidence type="ECO:0000256" key="3">
    <source>
        <dbReference type="ARBA" id="ARBA00012415"/>
    </source>
</evidence>